<organism evidence="1 2">
    <name type="scientific">Sporolactobacillus terrae</name>
    <dbReference type="NCBI Taxonomy" id="269673"/>
    <lineage>
        <taxon>Bacteria</taxon>
        <taxon>Bacillati</taxon>
        <taxon>Bacillota</taxon>
        <taxon>Bacilli</taxon>
        <taxon>Bacillales</taxon>
        <taxon>Sporolactobacillaceae</taxon>
        <taxon>Sporolactobacillus</taxon>
    </lineage>
</organism>
<sequence>MNRLLLLGKAWNKHSQTHSLIYEGKAFTFLTFIHAKRIVFKDRDHLETERNKEAARANDGGT</sequence>
<name>A0ABX5Q3J0_9BACL</name>
<reference evidence="1 2" key="1">
    <citation type="submission" date="2018-01" db="EMBL/GenBank/DDBJ databases">
        <title>Complete genome sequencing of Sporolactobacillus terrae DLG3.</title>
        <authorList>
            <person name="Nam Y.-D."/>
            <person name="Kang J."/>
            <person name="Chung W.-H."/>
        </authorList>
    </citation>
    <scope>NUCLEOTIDE SEQUENCE [LARGE SCALE GENOMIC DNA]</scope>
    <source>
        <strain evidence="1 2">DLG3</strain>
    </source>
</reference>
<accession>A0ABX5Q3J0</accession>
<evidence type="ECO:0000313" key="1">
    <source>
        <dbReference type="EMBL" id="QAA21206.1"/>
    </source>
</evidence>
<gene>
    <name evidence="1" type="ORF">C0674_00290</name>
</gene>
<protein>
    <submittedName>
        <fullName evidence="1">Uncharacterized protein</fullName>
    </submittedName>
</protein>
<keyword evidence="2" id="KW-1185">Reference proteome</keyword>
<dbReference type="EMBL" id="CP025688">
    <property type="protein sequence ID" value="QAA21206.1"/>
    <property type="molecule type" value="Genomic_DNA"/>
</dbReference>
<dbReference type="Proteomes" id="UP000285882">
    <property type="component" value="Chromosome"/>
</dbReference>
<proteinExistence type="predicted"/>
<evidence type="ECO:0000313" key="2">
    <source>
        <dbReference type="Proteomes" id="UP000285882"/>
    </source>
</evidence>